<dbReference type="EMBL" id="CP108264">
    <property type="protein sequence ID" value="WTU76125.1"/>
    <property type="molecule type" value="Genomic_DNA"/>
</dbReference>
<dbReference type="Pfam" id="PF13761">
    <property type="entry name" value="DUF4166"/>
    <property type="match status" value="1"/>
</dbReference>
<feature type="domain" description="DUF4166" evidence="1">
    <location>
        <begin position="16"/>
        <end position="201"/>
    </location>
</feature>
<evidence type="ECO:0000313" key="2">
    <source>
        <dbReference type="EMBL" id="WTU76125.1"/>
    </source>
</evidence>
<evidence type="ECO:0000259" key="1">
    <source>
        <dbReference type="Pfam" id="PF13761"/>
    </source>
</evidence>
<dbReference type="AlphaFoldDB" id="A0AAU2JVF1"/>
<accession>A0AAU2JVF1</accession>
<name>A0AAU2JVF1_9ACTN</name>
<protein>
    <submittedName>
        <fullName evidence="2">DUF4166 domain-containing protein</fullName>
    </submittedName>
</protein>
<gene>
    <name evidence="2" type="ORF">OG327_23895</name>
</gene>
<sequence>MTSIFRTHMGSDFDRLHPQIQRRFSVGLASGEGCTGRGTMDRIWHGGRFVKPFLRLGGMRNILVPREGRDVPFVIENMPYLDSFGRETVTFVRTFRLPGGPHRFDATMVHSPERDCILDYLGTHQHLASDLRMSAEPDGSLLIRSGEHRFREGPVDVRVPDLIGGEAEVRESFDEATGRFRIRVRVVNRHFGPLFGYEGSFTAEYVDVRSHGIRRDLRPVREEARA</sequence>
<reference evidence="2" key="1">
    <citation type="submission" date="2022-10" db="EMBL/GenBank/DDBJ databases">
        <title>The complete genomes of actinobacterial strains from the NBC collection.</title>
        <authorList>
            <person name="Joergensen T.S."/>
            <person name="Alvarez Arevalo M."/>
            <person name="Sterndorff E.B."/>
            <person name="Faurdal D."/>
            <person name="Vuksanovic O."/>
            <person name="Mourched A.-S."/>
            <person name="Charusanti P."/>
            <person name="Shaw S."/>
            <person name="Blin K."/>
            <person name="Weber T."/>
        </authorList>
    </citation>
    <scope>NUCLEOTIDE SEQUENCE</scope>
    <source>
        <strain evidence="2">NBC_00049</strain>
    </source>
</reference>
<organism evidence="2">
    <name type="scientific">Streptomyces sp. NBC_00049</name>
    <dbReference type="NCBI Taxonomy" id="2903617"/>
    <lineage>
        <taxon>Bacteria</taxon>
        <taxon>Bacillati</taxon>
        <taxon>Actinomycetota</taxon>
        <taxon>Actinomycetes</taxon>
        <taxon>Kitasatosporales</taxon>
        <taxon>Streptomycetaceae</taxon>
        <taxon>Streptomyces</taxon>
    </lineage>
</organism>
<proteinExistence type="predicted"/>
<dbReference type="InterPro" id="IPR025311">
    <property type="entry name" value="DUF4166"/>
</dbReference>